<organism evidence="4 6">
    <name type="scientific">Rubrobacter radiotolerans</name>
    <name type="common">Arthrobacter radiotolerans</name>
    <dbReference type="NCBI Taxonomy" id="42256"/>
    <lineage>
        <taxon>Bacteria</taxon>
        <taxon>Bacillati</taxon>
        <taxon>Actinomycetota</taxon>
        <taxon>Rubrobacteria</taxon>
        <taxon>Rubrobacterales</taxon>
        <taxon>Rubrobacteraceae</taxon>
        <taxon>Rubrobacter</taxon>
    </lineage>
</organism>
<keyword evidence="2" id="KW-0812">Transmembrane</keyword>
<dbReference type="Pfam" id="PF12836">
    <property type="entry name" value="HHH_3"/>
    <property type="match status" value="1"/>
</dbReference>
<dbReference type="PANTHER" id="PTHR21180:SF32">
    <property type="entry name" value="ENDONUCLEASE_EXONUCLEASE_PHOSPHATASE FAMILY DOMAIN-CONTAINING PROTEIN 1"/>
    <property type="match status" value="1"/>
</dbReference>
<dbReference type="STRING" id="42256.RradSPS_1527"/>
<keyword evidence="2" id="KW-1133">Transmembrane helix</keyword>
<dbReference type="RefSeq" id="WP_051589552.1">
    <property type="nucleotide sequence ID" value="NZ_CP007514.1"/>
</dbReference>
<evidence type="ECO:0000313" key="5">
    <source>
        <dbReference type="EMBL" id="MDX5894217.1"/>
    </source>
</evidence>
<evidence type="ECO:0000259" key="3">
    <source>
        <dbReference type="SMART" id="SM00278"/>
    </source>
</evidence>
<evidence type="ECO:0000313" key="4">
    <source>
        <dbReference type="EMBL" id="AHY46810.1"/>
    </source>
</evidence>
<dbReference type="HOGENOM" id="CLU_1685296_0_0_11"/>
<dbReference type="KEGG" id="rrd:RradSPS_1527"/>
<dbReference type="EMBL" id="CP007514">
    <property type="protein sequence ID" value="AHY46810.1"/>
    <property type="molecule type" value="Genomic_DNA"/>
</dbReference>
<accession>A0A023X478</accession>
<dbReference type="PANTHER" id="PTHR21180">
    <property type="entry name" value="ENDONUCLEASE/EXONUCLEASE/PHOSPHATASE FAMILY DOMAIN-CONTAINING PROTEIN 1"/>
    <property type="match status" value="1"/>
</dbReference>
<sequence length="156" mass="17132">MGKAVAGVRKTHKNTDPFDTATRRRSAEPGPDGLSRIPALGFLWRHRAHVFVCLAVVVVLVGAALYSSRFTERTPRVVYSFSLEEAEREAEAPLVVDINEADAEKLDELPQVGPATAEEIISHRRANGDFRTLDDLEEVPGIGPKTVEEIKPFATV</sequence>
<feature type="compositionally biased region" description="Basic and acidic residues" evidence="1">
    <location>
        <begin position="13"/>
        <end position="27"/>
    </location>
</feature>
<dbReference type="SMART" id="SM00278">
    <property type="entry name" value="HhH1"/>
    <property type="match status" value="2"/>
</dbReference>
<dbReference type="Gene3D" id="1.10.150.320">
    <property type="entry name" value="Photosystem II 12 kDa extrinsic protein"/>
    <property type="match status" value="1"/>
</dbReference>
<evidence type="ECO:0000256" key="2">
    <source>
        <dbReference type="SAM" id="Phobius"/>
    </source>
</evidence>
<proteinExistence type="predicted"/>
<evidence type="ECO:0000313" key="6">
    <source>
        <dbReference type="Proteomes" id="UP000025229"/>
    </source>
</evidence>
<evidence type="ECO:0000256" key="1">
    <source>
        <dbReference type="SAM" id="MobiDB-lite"/>
    </source>
</evidence>
<dbReference type="InterPro" id="IPR051675">
    <property type="entry name" value="Endo/Exo/Phosphatase_dom_1"/>
</dbReference>
<dbReference type="eggNOG" id="COG1555">
    <property type="taxonomic scope" value="Bacteria"/>
</dbReference>
<dbReference type="Proteomes" id="UP001281130">
    <property type="component" value="Unassembled WGS sequence"/>
</dbReference>
<dbReference type="GO" id="GO:0015628">
    <property type="term" value="P:protein secretion by the type II secretion system"/>
    <property type="evidence" value="ECO:0007669"/>
    <property type="project" value="TreeGrafter"/>
</dbReference>
<dbReference type="Proteomes" id="UP000025229">
    <property type="component" value="Chromosome"/>
</dbReference>
<gene>
    <name evidence="4" type="ORF">RradSPS_1527</name>
    <name evidence="5" type="ORF">SIL72_09260</name>
</gene>
<dbReference type="InterPro" id="IPR003583">
    <property type="entry name" value="Hlx-hairpin-Hlx_DNA-bd_motif"/>
</dbReference>
<reference evidence="5" key="2">
    <citation type="submission" date="2023-11" db="EMBL/GenBank/DDBJ databases">
        <title>MicrobeMod: A computational toolkit for identifying prokaryotic methylation and restriction-modification with nanopore sequencing.</title>
        <authorList>
            <person name="Crits-Christoph A."/>
            <person name="Kang S.C."/>
            <person name="Lee H."/>
            <person name="Ostrov N."/>
        </authorList>
    </citation>
    <scope>NUCLEOTIDE SEQUENCE</scope>
    <source>
        <strain evidence="5">ATCC 51242</strain>
    </source>
</reference>
<keyword evidence="6" id="KW-1185">Reference proteome</keyword>
<dbReference type="SUPFAM" id="SSF47781">
    <property type="entry name" value="RuvA domain 2-like"/>
    <property type="match status" value="1"/>
</dbReference>
<feature type="domain" description="Helix-hairpin-helix DNA-binding motif class 1" evidence="3">
    <location>
        <begin position="134"/>
        <end position="153"/>
    </location>
</feature>
<name>A0A023X478_RUBRA</name>
<dbReference type="GO" id="GO:0003677">
    <property type="term" value="F:DNA binding"/>
    <property type="evidence" value="ECO:0007669"/>
    <property type="project" value="InterPro"/>
</dbReference>
<feature type="domain" description="Helix-hairpin-helix DNA-binding motif class 1" evidence="3">
    <location>
        <begin position="104"/>
        <end position="123"/>
    </location>
</feature>
<dbReference type="InterPro" id="IPR010994">
    <property type="entry name" value="RuvA_2-like"/>
</dbReference>
<keyword evidence="2" id="KW-0472">Membrane</keyword>
<dbReference type="AlphaFoldDB" id="A0A023X478"/>
<feature type="transmembrane region" description="Helical" evidence="2">
    <location>
        <begin position="48"/>
        <end position="66"/>
    </location>
</feature>
<reference evidence="4 6" key="1">
    <citation type="submission" date="2014-03" db="EMBL/GenBank/DDBJ databases">
        <title>Complete genome sequence of the Radio-Resistant Rubrobacter radiotolerans RSPS-4.</title>
        <authorList>
            <person name="Egas C.C."/>
            <person name="Barroso C.C."/>
            <person name="Froufe H.J.C."/>
            <person name="Pacheco J.J."/>
            <person name="Albuquerque L.L."/>
            <person name="da Costa M.M.S."/>
        </authorList>
    </citation>
    <scope>NUCLEOTIDE SEQUENCE [LARGE SCALE GENOMIC DNA]</scope>
    <source>
        <strain evidence="4 6">RSPS-4</strain>
    </source>
</reference>
<feature type="region of interest" description="Disordered" evidence="1">
    <location>
        <begin position="1"/>
        <end position="31"/>
    </location>
</feature>
<dbReference type="GO" id="GO:0006281">
    <property type="term" value="P:DNA repair"/>
    <property type="evidence" value="ECO:0007669"/>
    <property type="project" value="InterPro"/>
</dbReference>
<dbReference type="EMBL" id="JAWXXX010000001">
    <property type="protein sequence ID" value="MDX5894217.1"/>
    <property type="molecule type" value="Genomic_DNA"/>
</dbReference>
<dbReference type="GO" id="GO:0015627">
    <property type="term" value="C:type II protein secretion system complex"/>
    <property type="evidence" value="ECO:0007669"/>
    <property type="project" value="TreeGrafter"/>
</dbReference>
<protein>
    <submittedName>
        <fullName evidence="5">Helix-hairpin-helix domain-containing protein</fullName>
    </submittedName>
    <submittedName>
        <fullName evidence="4">Helix-hairpin-helix motif</fullName>
    </submittedName>
</protein>